<dbReference type="AlphaFoldDB" id="A0AAX2J2T7"/>
<gene>
    <name evidence="3" type="ORF">NCTC10529_00610</name>
</gene>
<dbReference type="EMBL" id="LS483426">
    <property type="protein sequence ID" value="SQH24430.1"/>
    <property type="molecule type" value="Genomic_DNA"/>
</dbReference>
<dbReference type="PANTHER" id="PTHR12203">
    <property type="entry name" value="KDEL LYS-ASP-GLU-LEU CONTAINING - RELATED"/>
    <property type="match status" value="1"/>
</dbReference>
<dbReference type="RefSeq" id="WP_003788854.1">
    <property type="nucleotide sequence ID" value="NZ_CP045141.1"/>
</dbReference>
<dbReference type="InterPro" id="IPR051091">
    <property type="entry name" value="O-Glucosyltr/Glycosyltrsf_90"/>
</dbReference>
<keyword evidence="1" id="KW-0808">Transferase</keyword>
<organism evidence="3 4">
    <name type="scientific">Kingella kingae</name>
    <dbReference type="NCBI Taxonomy" id="504"/>
    <lineage>
        <taxon>Bacteria</taxon>
        <taxon>Pseudomonadati</taxon>
        <taxon>Pseudomonadota</taxon>
        <taxon>Betaproteobacteria</taxon>
        <taxon>Neisseriales</taxon>
        <taxon>Neisseriaceae</taxon>
        <taxon>Kingella</taxon>
    </lineage>
</organism>
<reference evidence="3 4" key="1">
    <citation type="submission" date="2018-06" db="EMBL/GenBank/DDBJ databases">
        <authorList>
            <consortium name="Pathogen Informatics"/>
            <person name="Doyle S."/>
        </authorList>
    </citation>
    <scope>NUCLEOTIDE SEQUENCE [LARGE SCALE GENOMIC DNA]</scope>
    <source>
        <strain evidence="3 4">NCTC10529</strain>
    </source>
</reference>
<sequence length="319" mass="37936">MNDLHRRLHKLSFYLRHIHLGVLPYALKEKDVQAALREFRLLPAEQQQHVQSRVDYYNKLSLNTALTHAPQETVGAYHRCPDWNSSYFYDLADLVRYFPADYAFDCEFGDVIHVPKQPAFVKSRPIQDDNQHSVLLKLDSFRHFYVYPDALTFSQKRNQLVWRGAAHQPWRLKFVQQYHNHPLCDVGCVHRKSQNQPYHRSYMSVPEQLRYKYILSIEGNDVATNLKWIMASQSVCLMTHPKYETWLMEGRLQPEVHYIGLEDDYSDLDEKLRFYKANPQAAEKIVQQAQQWMQPFFDAKLERIVSLMVMQKYFDCCQK</sequence>
<dbReference type="GO" id="GO:0016740">
    <property type="term" value="F:transferase activity"/>
    <property type="evidence" value="ECO:0007669"/>
    <property type="project" value="UniProtKB-KW"/>
</dbReference>
<protein>
    <submittedName>
        <fullName evidence="3">Arabidopsis thaliana protein of uncharacterized function (DUF821)</fullName>
    </submittedName>
</protein>
<dbReference type="SMART" id="SM00672">
    <property type="entry name" value="CAP10"/>
    <property type="match status" value="1"/>
</dbReference>
<name>A0AAX2J2T7_KINKI</name>
<proteinExistence type="predicted"/>
<evidence type="ECO:0000313" key="4">
    <source>
        <dbReference type="Proteomes" id="UP000248598"/>
    </source>
</evidence>
<dbReference type="GeneID" id="93261921"/>
<accession>A0AAX2J2T7</accession>
<dbReference type="InterPro" id="IPR006598">
    <property type="entry name" value="CAP10"/>
</dbReference>
<dbReference type="Proteomes" id="UP000248598">
    <property type="component" value="Chromosome 1"/>
</dbReference>
<evidence type="ECO:0000313" key="3">
    <source>
        <dbReference type="EMBL" id="SQH24430.1"/>
    </source>
</evidence>
<evidence type="ECO:0000256" key="1">
    <source>
        <dbReference type="ARBA" id="ARBA00022679"/>
    </source>
</evidence>
<feature type="domain" description="Glycosyl transferase CAP10" evidence="2">
    <location>
        <begin position="70"/>
        <end position="311"/>
    </location>
</feature>
<dbReference type="Pfam" id="PF05686">
    <property type="entry name" value="Glyco_transf_90"/>
    <property type="match status" value="1"/>
</dbReference>
<evidence type="ECO:0000259" key="2">
    <source>
        <dbReference type="SMART" id="SM00672"/>
    </source>
</evidence>
<dbReference type="PANTHER" id="PTHR12203:SF35">
    <property type="entry name" value="PROTEIN O-GLUCOSYLTRANSFERASE 1"/>
    <property type="match status" value="1"/>
</dbReference>